<proteinExistence type="predicted"/>
<reference evidence="1 2" key="1">
    <citation type="journal article" date="2017" name="Water Res.">
        <title>Comammox in drinking water systems.</title>
        <authorList>
            <person name="Wang Y."/>
            <person name="Ma L."/>
            <person name="Mao Y."/>
            <person name="Jiang X."/>
            <person name="Xia Y."/>
            <person name="Yu K."/>
            <person name="Li B."/>
            <person name="Zhang T."/>
        </authorList>
    </citation>
    <scope>NUCLEOTIDE SEQUENCE [LARGE SCALE GENOMIC DNA]</scope>
    <source>
        <strain evidence="1">SG_bin8</strain>
    </source>
</reference>
<evidence type="ECO:0000313" key="1">
    <source>
        <dbReference type="EMBL" id="OQW51824.1"/>
    </source>
</evidence>
<evidence type="ECO:0000313" key="2">
    <source>
        <dbReference type="Proteomes" id="UP000192872"/>
    </source>
</evidence>
<protein>
    <recommendedName>
        <fullName evidence="3">DUF4403 family protein</fullName>
    </recommendedName>
</protein>
<dbReference type="AlphaFoldDB" id="A0A1W9HX82"/>
<organism evidence="1 2">
    <name type="scientific">Candidatus Raskinella chloraquaticus</name>
    <dbReference type="NCBI Taxonomy" id="1951219"/>
    <lineage>
        <taxon>Bacteria</taxon>
        <taxon>Pseudomonadati</taxon>
        <taxon>Pseudomonadota</taxon>
        <taxon>Alphaproteobacteria</taxon>
        <taxon>Hyphomicrobiales</taxon>
        <taxon>Phreatobacteraceae</taxon>
        <taxon>Candidatus Raskinella</taxon>
    </lineage>
</organism>
<dbReference type="Proteomes" id="UP000192872">
    <property type="component" value="Unassembled WGS sequence"/>
</dbReference>
<comment type="caution">
    <text evidence="1">The sequence shown here is derived from an EMBL/GenBank/DDBJ whole genome shotgun (WGS) entry which is preliminary data.</text>
</comment>
<dbReference type="InterPro" id="IPR025515">
    <property type="entry name" value="DUF4403"/>
</dbReference>
<name>A0A1W9HX82_9HYPH</name>
<gene>
    <name evidence="1" type="ORF">A4S15_10135</name>
</gene>
<accession>A0A1W9HX82</accession>
<sequence>MIRFLMITAGLCVVAAGGVFLLHSLSGGSITQERPLVESVTPLQPAVRQSNLIIPINIPLETIAAAANAAAPPHLSGTRPNPAPSLFREAQIDYMIDRSPITFAAQGGGLSVGSELKGNVHVSGQGAGSVTQSLGGLIGGRIGSQLQNLRFDQTVAISGSVSAQARPQLMPDWHIAPRLTGKVTLKEVPLTISGVKLNIARELQPLVNQVLAAEIVKAEETLRGDDRIINLARQEWGRLCLSKVLPTVAPGAPALYVEVKPVAAVAAQPVIDAKGVHLLLGLRAQTRILPEATKPECPFPSRLEILPAHNAGGITVALPIDVPFRELNRLLSAQLAGKTYPQDQSGPATVTIRALDLTPSGKRLLLALKVTITEKKFFGLSADGEVYLWGRPELDKATQSLKLVDITLDVKSQAAFGLLGAAASAATPYITSLIAERAQIDLKPFAADARARIAAAASQVEASRSDVKVNVTISDLNLQDIVFDATILRVTGEARGQASLSVISLPAR</sequence>
<evidence type="ECO:0008006" key="3">
    <source>
        <dbReference type="Google" id="ProtNLM"/>
    </source>
</evidence>
<dbReference type="Pfam" id="PF14356">
    <property type="entry name" value="DUF4403"/>
    <property type="match status" value="1"/>
</dbReference>
<dbReference type="EMBL" id="LWDL01000017">
    <property type="protein sequence ID" value="OQW51824.1"/>
    <property type="molecule type" value="Genomic_DNA"/>
</dbReference>
<dbReference type="RefSeq" id="WP_376802173.1">
    <property type="nucleotide sequence ID" value="NZ_DBNB01000034.1"/>
</dbReference>
<dbReference type="STRING" id="1827387.A4S15_10135"/>